<sequence length="77" mass="8643">MVTVSINMTDICSSPPQVLKRMLDQSVIIRFYNSSCLLVDEFLVDANLSPFMHKVLPSTGCIRRRENKADEGTSLLP</sequence>
<name>A0A0C2SXX4_AMAMK</name>
<dbReference type="AlphaFoldDB" id="A0A0C2SXX4"/>
<dbReference type="Proteomes" id="UP000054549">
    <property type="component" value="Unassembled WGS sequence"/>
</dbReference>
<dbReference type="InParanoid" id="A0A0C2SXX4"/>
<reference evidence="1 2" key="1">
    <citation type="submission" date="2014-04" db="EMBL/GenBank/DDBJ databases">
        <title>Evolutionary Origins and Diversification of the Mycorrhizal Mutualists.</title>
        <authorList>
            <consortium name="DOE Joint Genome Institute"/>
            <consortium name="Mycorrhizal Genomics Consortium"/>
            <person name="Kohler A."/>
            <person name="Kuo A."/>
            <person name="Nagy L.G."/>
            <person name="Floudas D."/>
            <person name="Copeland A."/>
            <person name="Barry K.W."/>
            <person name="Cichocki N."/>
            <person name="Veneault-Fourrey C."/>
            <person name="LaButti K."/>
            <person name="Lindquist E.A."/>
            <person name="Lipzen A."/>
            <person name="Lundell T."/>
            <person name="Morin E."/>
            <person name="Murat C."/>
            <person name="Riley R."/>
            <person name="Ohm R."/>
            <person name="Sun H."/>
            <person name="Tunlid A."/>
            <person name="Henrissat B."/>
            <person name="Grigoriev I.V."/>
            <person name="Hibbett D.S."/>
            <person name="Martin F."/>
        </authorList>
    </citation>
    <scope>NUCLEOTIDE SEQUENCE [LARGE SCALE GENOMIC DNA]</scope>
    <source>
        <strain evidence="1 2">Koide BX008</strain>
    </source>
</reference>
<protein>
    <submittedName>
        <fullName evidence="1">Uncharacterized protein</fullName>
    </submittedName>
</protein>
<organism evidence="1 2">
    <name type="scientific">Amanita muscaria (strain Koide BX008)</name>
    <dbReference type="NCBI Taxonomy" id="946122"/>
    <lineage>
        <taxon>Eukaryota</taxon>
        <taxon>Fungi</taxon>
        <taxon>Dikarya</taxon>
        <taxon>Basidiomycota</taxon>
        <taxon>Agaricomycotina</taxon>
        <taxon>Agaricomycetes</taxon>
        <taxon>Agaricomycetidae</taxon>
        <taxon>Agaricales</taxon>
        <taxon>Pluteineae</taxon>
        <taxon>Amanitaceae</taxon>
        <taxon>Amanita</taxon>
    </lineage>
</organism>
<dbReference type="HOGENOM" id="CLU_2637588_0_0_1"/>
<dbReference type="EMBL" id="KN818228">
    <property type="protein sequence ID" value="KIL68365.1"/>
    <property type="molecule type" value="Genomic_DNA"/>
</dbReference>
<keyword evidence="2" id="KW-1185">Reference proteome</keyword>
<proteinExistence type="predicted"/>
<accession>A0A0C2SXX4</accession>
<evidence type="ECO:0000313" key="1">
    <source>
        <dbReference type="EMBL" id="KIL68365.1"/>
    </source>
</evidence>
<evidence type="ECO:0000313" key="2">
    <source>
        <dbReference type="Proteomes" id="UP000054549"/>
    </source>
</evidence>
<gene>
    <name evidence="1" type="ORF">M378DRAFT_158161</name>
</gene>